<evidence type="ECO:0000313" key="2">
    <source>
        <dbReference type="Proteomes" id="UP000720189"/>
    </source>
</evidence>
<accession>A0A9P9FWB7</accession>
<dbReference type="GeneID" id="70230954"/>
<evidence type="ECO:0000313" key="1">
    <source>
        <dbReference type="EMBL" id="KAH7207815.1"/>
    </source>
</evidence>
<name>A0A9P9FWB7_FUSRE</name>
<proteinExistence type="predicted"/>
<dbReference type="RefSeq" id="XP_046041190.1">
    <property type="nucleotide sequence ID" value="XM_046201000.1"/>
</dbReference>
<organism evidence="1 2">
    <name type="scientific">Fusarium redolens</name>
    <dbReference type="NCBI Taxonomy" id="48865"/>
    <lineage>
        <taxon>Eukaryota</taxon>
        <taxon>Fungi</taxon>
        <taxon>Dikarya</taxon>
        <taxon>Ascomycota</taxon>
        <taxon>Pezizomycotina</taxon>
        <taxon>Sordariomycetes</taxon>
        <taxon>Hypocreomycetidae</taxon>
        <taxon>Hypocreales</taxon>
        <taxon>Nectriaceae</taxon>
        <taxon>Fusarium</taxon>
        <taxon>Fusarium redolens species complex</taxon>
    </lineage>
</organism>
<gene>
    <name evidence="1" type="ORF">BKA55DRAFT_720721</name>
</gene>
<reference evidence="1" key="1">
    <citation type="journal article" date="2021" name="Nat. Commun.">
        <title>Genetic determinants of endophytism in the Arabidopsis root mycobiome.</title>
        <authorList>
            <person name="Mesny F."/>
            <person name="Miyauchi S."/>
            <person name="Thiergart T."/>
            <person name="Pickel B."/>
            <person name="Atanasova L."/>
            <person name="Karlsson M."/>
            <person name="Huettel B."/>
            <person name="Barry K.W."/>
            <person name="Haridas S."/>
            <person name="Chen C."/>
            <person name="Bauer D."/>
            <person name="Andreopoulos W."/>
            <person name="Pangilinan J."/>
            <person name="LaButti K."/>
            <person name="Riley R."/>
            <person name="Lipzen A."/>
            <person name="Clum A."/>
            <person name="Drula E."/>
            <person name="Henrissat B."/>
            <person name="Kohler A."/>
            <person name="Grigoriev I.V."/>
            <person name="Martin F.M."/>
            <person name="Hacquard S."/>
        </authorList>
    </citation>
    <scope>NUCLEOTIDE SEQUENCE</scope>
    <source>
        <strain evidence="1">MPI-CAGE-AT-0023</strain>
    </source>
</reference>
<comment type="caution">
    <text evidence="1">The sequence shown here is derived from an EMBL/GenBank/DDBJ whole genome shotgun (WGS) entry which is preliminary data.</text>
</comment>
<dbReference type="Proteomes" id="UP000720189">
    <property type="component" value="Unassembled WGS sequence"/>
</dbReference>
<dbReference type="EMBL" id="JAGMUX010000035">
    <property type="protein sequence ID" value="KAH7207815.1"/>
    <property type="molecule type" value="Genomic_DNA"/>
</dbReference>
<keyword evidence="2" id="KW-1185">Reference proteome</keyword>
<protein>
    <submittedName>
        <fullName evidence="1">Uncharacterized protein</fullName>
    </submittedName>
</protein>
<dbReference type="AlphaFoldDB" id="A0A9P9FWB7"/>
<sequence length="130" mass="14319">MSTTGIGPNANSDASNLLSRAGIFLLVPLNVSKMKFTHLYLLGHLFVSTNAAGLGHQKDDLPLHRDGTNCQQSCEILASELPGRLHYDDSDSNFTIWDQKQLETIYVYYVKPASANEVSNILQVLIDKLA</sequence>